<dbReference type="OMA" id="ICNVYNY"/>
<dbReference type="AlphaFoldDB" id="A0A8S1YAC6"/>
<feature type="compositionally biased region" description="Acidic residues" evidence="1">
    <location>
        <begin position="770"/>
        <end position="791"/>
    </location>
</feature>
<comment type="caution">
    <text evidence="3">The sequence shown here is derived from an EMBL/GenBank/DDBJ whole genome shotgun (WGS) entry which is preliminary data.</text>
</comment>
<proteinExistence type="predicted"/>
<feature type="signal peptide" evidence="2">
    <location>
        <begin position="1"/>
        <end position="16"/>
    </location>
</feature>
<sequence>MLLGGLTFILFQIIRSQICQDADDAEYEEISISLSNQEIVQLSYNELNYPFASLIICSDVENVVQVVGMKKTQYIQLFQVGLQKVLFLQQYKTTKSRMPRQSSLIIGLEQVMILVRFYWDKEPEFYTLQTVLQDNKYQLLLMDTYIMINYNREIILWDINSKPVRFGSKDLACPSPDQLAQLNNTAFSNNYNSIYFHTDLQRNNLCTRERVDYKCKDQALEIEQEVSLLQVYQDQQLTFSSDNKLISYDLKTMSSECHSFDENILSYDYDLKTKSFVTVHSKQIQYGSETYEINLEKSHDTQVFLTKSFIILRDGLEITLFTKKLRIISTQKFEISFQIIANQLQDQFILVYFTHYVKYLIYETPFFEINRKKSNQDTLMFNLQVKDSFKHIQLLISSDYDNHVNTLNISRTVAVSTIFQGNLLLFQKCQYDELLMGMQEFNQYNKLSIIFSYQVRVFDLDSFKIIFAFSRSFIFLGLIENGNLKIFKKQSIQDEIINRYNTAFQIQDDKINYVHCTQVSCYLYLDIMNTYDQKRLRKIQGDQMEKVVVVSDNNHFYLLISKEVSFYNITGKEISKPEELDAKDVLDIFASPKKKDFVFVLTQTGDLCLYSISFPFQDLISSFSLKQVKILEFVIFEHYFLIFTTDSKQKIICNVYNYKNELDIFLQRKLPLFFFKEIDFDNLQVDYDKNILYIKGELISSNEHVIVAYRIDTRVELSIQFISKLKTQVGFVLPISNTMTLRFENKFNFTSIYQNGDLRTTCLIDKFPNENDDLEDDDEDSSSDSDSDSDKDDTLSLDESYKFSSSSFISISSAGELLILGMQSVYGRRRPQNIDIFQPL</sequence>
<evidence type="ECO:0000256" key="1">
    <source>
        <dbReference type="SAM" id="MobiDB-lite"/>
    </source>
</evidence>
<organism evidence="3 4">
    <name type="scientific">Paramecium octaurelia</name>
    <dbReference type="NCBI Taxonomy" id="43137"/>
    <lineage>
        <taxon>Eukaryota</taxon>
        <taxon>Sar</taxon>
        <taxon>Alveolata</taxon>
        <taxon>Ciliophora</taxon>
        <taxon>Intramacronucleata</taxon>
        <taxon>Oligohymenophorea</taxon>
        <taxon>Peniculida</taxon>
        <taxon>Parameciidae</taxon>
        <taxon>Paramecium</taxon>
    </lineage>
</organism>
<dbReference type="OrthoDB" id="310173at2759"/>
<evidence type="ECO:0008006" key="5">
    <source>
        <dbReference type="Google" id="ProtNLM"/>
    </source>
</evidence>
<evidence type="ECO:0000313" key="4">
    <source>
        <dbReference type="Proteomes" id="UP000683925"/>
    </source>
</evidence>
<gene>
    <name evidence="3" type="ORF">POCTA_138.1.T1500127</name>
</gene>
<dbReference type="EMBL" id="CAJJDP010000152">
    <property type="protein sequence ID" value="CAD8210353.1"/>
    <property type="molecule type" value="Genomic_DNA"/>
</dbReference>
<protein>
    <recommendedName>
        <fullName evidence="5">Transmembrane protein</fullName>
    </recommendedName>
</protein>
<feature type="region of interest" description="Disordered" evidence="1">
    <location>
        <begin position="769"/>
        <end position="795"/>
    </location>
</feature>
<dbReference type="Proteomes" id="UP000683925">
    <property type="component" value="Unassembled WGS sequence"/>
</dbReference>
<name>A0A8S1YAC6_PAROT</name>
<keyword evidence="2" id="KW-0732">Signal</keyword>
<evidence type="ECO:0000313" key="3">
    <source>
        <dbReference type="EMBL" id="CAD8210353.1"/>
    </source>
</evidence>
<reference evidence="3" key="1">
    <citation type="submission" date="2021-01" db="EMBL/GenBank/DDBJ databases">
        <authorList>
            <consortium name="Genoscope - CEA"/>
            <person name="William W."/>
        </authorList>
    </citation>
    <scope>NUCLEOTIDE SEQUENCE</scope>
</reference>
<accession>A0A8S1YAC6</accession>
<keyword evidence="4" id="KW-1185">Reference proteome</keyword>
<feature type="chain" id="PRO_5035740836" description="Transmembrane protein" evidence="2">
    <location>
        <begin position="17"/>
        <end position="840"/>
    </location>
</feature>
<evidence type="ECO:0000256" key="2">
    <source>
        <dbReference type="SAM" id="SignalP"/>
    </source>
</evidence>